<proteinExistence type="predicted"/>
<dbReference type="AlphaFoldDB" id="A0AAU7CXV1"/>
<dbReference type="CDD" id="cd00257">
    <property type="entry name" value="beta-trefoil_FSCN-like"/>
    <property type="match status" value="2"/>
</dbReference>
<dbReference type="InterPro" id="IPR008999">
    <property type="entry name" value="Actin-crosslinking"/>
</dbReference>
<dbReference type="SUPFAM" id="SSF50405">
    <property type="entry name" value="Actin-crosslinking proteins"/>
    <property type="match status" value="2"/>
</dbReference>
<reference evidence="1" key="1">
    <citation type="submission" date="2023-03" db="EMBL/GenBank/DDBJ databases">
        <title>Edaphobacter sp.</title>
        <authorList>
            <person name="Huber K.J."/>
            <person name="Papendorf J."/>
            <person name="Pilke C."/>
            <person name="Bunk B."/>
            <person name="Sproeer C."/>
            <person name="Pester M."/>
        </authorList>
    </citation>
    <scope>NUCLEOTIDE SEQUENCE</scope>
    <source>
        <strain evidence="1">DSM 109919</strain>
    </source>
</reference>
<name>A0AAU7CXV1_9BACT</name>
<dbReference type="Gene3D" id="2.80.10.50">
    <property type="match status" value="2"/>
</dbReference>
<evidence type="ECO:0000313" key="1">
    <source>
        <dbReference type="EMBL" id="XBH10328.1"/>
    </source>
</evidence>
<gene>
    <name evidence="1" type="ORF">P4G45_00990</name>
</gene>
<protein>
    <submittedName>
        <fullName evidence="1">Uncharacterized protein</fullName>
    </submittedName>
</protein>
<sequence length="329" mass="34799">MQIPDRADESASLSMSSTEPLIPVGGLQELDGQFAFMTELNETFLTAVSGGGRTTDVIHTDATVPRSWEMFRLWSTSDFGFYGIQTLNGHFVTAVAAGGRTTDTIHTDATVVASWELFAPTRLFDANNDFSGFGLKTSRGFFLTAVGGGGHNSGDTIHTDATVAKSWETFLPYRAGSFGTGSTYGIQIWGGNRSDEQALRGWLFAFGGGGDPGPGAVWLTEEGEINEISWTLLKQPDGTYALQTANGTVLTAIDGGAPGSEFRTDTPVDAIGDSEKFVLIDNGDMTVWIKTFAGSYISLGSGVTAGLSNISGALKFRLQLFNLAPGPTG</sequence>
<dbReference type="KEGG" id="epl:P4G45_00990"/>
<dbReference type="RefSeq" id="WP_348267835.1">
    <property type="nucleotide sequence ID" value="NZ_CP121194.1"/>
</dbReference>
<dbReference type="EMBL" id="CP121194">
    <property type="protein sequence ID" value="XBH10328.1"/>
    <property type="molecule type" value="Genomic_DNA"/>
</dbReference>
<organism evidence="1">
    <name type="scientific">Edaphobacter paludis</name>
    <dbReference type="NCBI Taxonomy" id="3035702"/>
    <lineage>
        <taxon>Bacteria</taxon>
        <taxon>Pseudomonadati</taxon>
        <taxon>Acidobacteriota</taxon>
        <taxon>Terriglobia</taxon>
        <taxon>Terriglobales</taxon>
        <taxon>Acidobacteriaceae</taxon>
        <taxon>Edaphobacter</taxon>
    </lineage>
</organism>
<accession>A0AAU7CXV1</accession>